<evidence type="ECO:0000256" key="1">
    <source>
        <dbReference type="SAM" id="MobiDB-lite"/>
    </source>
</evidence>
<name>F5YKW3_TREPZ</name>
<dbReference type="AlphaFoldDB" id="F5YKW3"/>
<evidence type="ECO:0000313" key="3">
    <source>
        <dbReference type="EMBL" id="AEF84823.1"/>
    </source>
</evidence>
<keyword evidence="2" id="KW-0812">Transmembrane</keyword>
<dbReference type="Proteomes" id="UP000009223">
    <property type="component" value="Chromosome"/>
</dbReference>
<keyword evidence="2" id="KW-1133">Transmembrane helix</keyword>
<dbReference type="eggNOG" id="ENOG5031CQT">
    <property type="taxonomic scope" value="Bacteria"/>
</dbReference>
<proteinExistence type="predicted"/>
<sequence length="477" mass="52511">MFSPLIPGLFPQSGEDPAVVVETSPERPLLDGSWRVSILVDHPNPDEVNVSPPDLPSSITFAQVRKETRLIRTTPEEGTRWTLVEFLFVPQRTGTISLGAFEVSIPGKRVFTRALRTYVVTQEGGREEYHPRLSWESYPPSIKIGESVELTLRIIDWDPDKTLAHPAFQETAPADALLEELPLSKADLDQGLVLRLRLTPLEGTRVSLDPFSLRFNTLSLEAPAISIRLNPPGAAAAPGPAPVDRSGTEEPAPLASGPAPANLAFPETPLKVFPLFRKAYGETLDKARTQWLRGEYSGALGELRRGERDLLAGPALVVLRRAAETALGLTETEDEKWQPLGFSLGLVVISFFLLILVIWRFFYRNRKRNKVTSLSLWGFRIVLLTLLAILGWGIMDLGKIGGISRNGALQSAVLHACEAYRVPDTNGAVSARWREGQPVKVRTVGKLQPSPAANLWAYAESPGGDAGWVHQDNIIFY</sequence>
<dbReference type="EMBL" id="CP001843">
    <property type="protein sequence ID" value="AEF84823.1"/>
    <property type="molecule type" value="Genomic_DNA"/>
</dbReference>
<reference evidence="3 4" key="2">
    <citation type="journal article" date="2011" name="ISME J.">
        <title>RNA-seq reveals cooperative metabolic interactions between two termite-gut spirochete species in co-culture.</title>
        <authorList>
            <person name="Rosenthal A.Z."/>
            <person name="Matson E.G."/>
            <person name="Eldar A."/>
            <person name="Leadbetter J.R."/>
        </authorList>
    </citation>
    <scope>NUCLEOTIDE SEQUENCE [LARGE SCALE GENOMIC DNA]</scope>
    <source>
        <strain evidence="4">ATCC BAA-887 / DSM 12427 / ZAS-2</strain>
    </source>
</reference>
<dbReference type="KEGG" id="tpi:TREPR_3257"/>
<accession>F5YKW3</accession>
<feature type="transmembrane region" description="Helical" evidence="2">
    <location>
        <begin position="340"/>
        <end position="362"/>
    </location>
</feature>
<evidence type="ECO:0000256" key="2">
    <source>
        <dbReference type="SAM" id="Phobius"/>
    </source>
</evidence>
<keyword evidence="2" id="KW-0472">Membrane</keyword>
<evidence type="ECO:0000313" key="4">
    <source>
        <dbReference type="Proteomes" id="UP000009223"/>
    </source>
</evidence>
<keyword evidence="4" id="KW-1185">Reference proteome</keyword>
<gene>
    <name evidence="3" type="ordered locus">TREPR_3257</name>
</gene>
<feature type="transmembrane region" description="Helical" evidence="2">
    <location>
        <begin position="374"/>
        <end position="395"/>
    </location>
</feature>
<organism evidence="3 4">
    <name type="scientific">Treponema primitia (strain ATCC BAA-887 / DSM 12427 / ZAS-2)</name>
    <dbReference type="NCBI Taxonomy" id="545694"/>
    <lineage>
        <taxon>Bacteria</taxon>
        <taxon>Pseudomonadati</taxon>
        <taxon>Spirochaetota</taxon>
        <taxon>Spirochaetia</taxon>
        <taxon>Spirochaetales</taxon>
        <taxon>Treponemataceae</taxon>
        <taxon>Treponema</taxon>
    </lineage>
</organism>
<feature type="region of interest" description="Disordered" evidence="1">
    <location>
        <begin position="231"/>
        <end position="260"/>
    </location>
</feature>
<reference evidence="4" key="1">
    <citation type="submission" date="2009-12" db="EMBL/GenBank/DDBJ databases">
        <title>Complete sequence of Treponema primitia strain ZAS-2.</title>
        <authorList>
            <person name="Tetu S.G."/>
            <person name="Matson E."/>
            <person name="Ren Q."/>
            <person name="Seshadri R."/>
            <person name="Elbourne L."/>
            <person name="Hassan K.A."/>
            <person name="Durkin A."/>
            <person name="Radune D."/>
            <person name="Mohamoud Y."/>
            <person name="Shay R."/>
            <person name="Jin S."/>
            <person name="Zhang X."/>
            <person name="Lucey K."/>
            <person name="Ballor N.R."/>
            <person name="Ottesen E."/>
            <person name="Rosenthal R."/>
            <person name="Allen A."/>
            <person name="Leadbetter J.R."/>
            <person name="Paulsen I.T."/>
        </authorList>
    </citation>
    <scope>NUCLEOTIDE SEQUENCE [LARGE SCALE GENOMIC DNA]</scope>
    <source>
        <strain evidence="4">ATCC BAA-887 / DSM 12427 / ZAS-2</strain>
    </source>
</reference>
<dbReference type="STRING" id="545694.TREPR_3257"/>
<dbReference type="HOGENOM" id="CLU_537395_0_0_12"/>
<protein>
    <submittedName>
        <fullName evidence="3">Uncharacterized protein</fullName>
    </submittedName>
</protein>